<dbReference type="Pfam" id="PF21597">
    <property type="entry name" value="TetR_C_43"/>
    <property type="match status" value="1"/>
</dbReference>
<evidence type="ECO:0000259" key="2">
    <source>
        <dbReference type="Pfam" id="PF21597"/>
    </source>
</evidence>
<reference evidence="3 4" key="1">
    <citation type="submission" date="2018-06" db="EMBL/GenBank/DDBJ databases">
        <title>Sphaerisporangium craniellae sp. nov., isolated from a marine sponge in the South China Sea.</title>
        <authorList>
            <person name="Li L."/>
        </authorList>
    </citation>
    <scope>NUCLEOTIDE SEQUENCE [LARGE SCALE GENOMIC DNA]</scope>
    <source>
        <strain evidence="3 4">LHW63015</strain>
    </source>
</reference>
<name>A0A366M3X2_9ACTN</name>
<feature type="region of interest" description="Disordered" evidence="1">
    <location>
        <begin position="81"/>
        <end position="104"/>
    </location>
</feature>
<dbReference type="SUPFAM" id="SSF48498">
    <property type="entry name" value="Tetracyclin repressor-like, C-terminal domain"/>
    <property type="match status" value="1"/>
</dbReference>
<dbReference type="Proteomes" id="UP000253303">
    <property type="component" value="Unassembled WGS sequence"/>
</dbReference>
<keyword evidence="4" id="KW-1185">Reference proteome</keyword>
<dbReference type="InterPro" id="IPR049445">
    <property type="entry name" value="TetR_SbtR-like_C"/>
</dbReference>
<evidence type="ECO:0000256" key="1">
    <source>
        <dbReference type="SAM" id="MobiDB-lite"/>
    </source>
</evidence>
<accession>A0A366M3X2</accession>
<feature type="compositionally biased region" description="Low complexity" evidence="1">
    <location>
        <begin position="81"/>
        <end position="90"/>
    </location>
</feature>
<dbReference type="InterPro" id="IPR036271">
    <property type="entry name" value="Tet_transcr_reg_TetR-rel_C_sf"/>
</dbReference>
<feature type="domain" description="Transcriptional regulator SbtR-like C-terminal" evidence="2">
    <location>
        <begin position="15"/>
        <end position="79"/>
    </location>
</feature>
<sequence length="104" mass="11090">MAWDALRPDPDNVRLRRSLVAAIDRMWARALTEGAVRPDLTSGDFMLLLARVLRPLPGVPSGVDDPERSLAIALDGLRPGLTTPLPGRGPAADVLGGRSEVAQD</sequence>
<comment type="caution">
    <text evidence="3">The sequence shown here is derived from an EMBL/GenBank/DDBJ whole genome shotgun (WGS) entry which is preliminary data.</text>
</comment>
<proteinExistence type="predicted"/>
<organism evidence="3 4">
    <name type="scientific">Spongiactinospora rosea</name>
    <dbReference type="NCBI Taxonomy" id="2248750"/>
    <lineage>
        <taxon>Bacteria</taxon>
        <taxon>Bacillati</taxon>
        <taxon>Actinomycetota</taxon>
        <taxon>Actinomycetes</taxon>
        <taxon>Streptosporangiales</taxon>
        <taxon>Streptosporangiaceae</taxon>
        <taxon>Spongiactinospora</taxon>
    </lineage>
</organism>
<gene>
    <name evidence="3" type="ORF">DP939_06615</name>
</gene>
<evidence type="ECO:0000313" key="3">
    <source>
        <dbReference type="EMBL" id="RBQ20747.1"/>
    </source>
</evidence>
<protein>
    <recommendedName>
        <fullName evidence="2">Transcriptional regulator SbtR-like C-terminal domain-containing protein</fullName>
    </recommendedName>
</protein>
<dbReference type="EMBL" id="QMEY01000002">
    <property type="protein sequence ID" value="RBQ20747.1"/>
    <property type="molecule type" value="Genomic_DNA"/>
</dbReference>
<dbReference type="Gene3D" id="1.10.357.10">
    <property type="entry name" value="Tetracycline Repressor, domain 2"/>
    <property type="match status" value="1"/>
</dbReference>
<dbReference type="AlphaFoldDB" id="A0A366M3X2"/>
<evidence type="ECO:0000313" key="4">
    <source>
        <dbReference type="Proteomes" id="UP000253303"/>
    </source>
</evidence>